<reference evidence="2" key="2">
    <citation type="submission" date="2014-07" db="EMBL/GenBank/DDBJ databases">
        <authorList>
            <person name="Hull J."/>
        </authorList>
    </citation>
    <scope>NUCLEOTIDE SEQUENCE</scope>
</reference>
<sequence length="110" mass="12258">MLSAIKLMVISNNDMEEIDQIVPITLDADCSSQEHRESAPVHLECKCQNSPLQLAELHCISNRNEVHTLLDGKSRSFQDTAIPEPTRKTPASPRGETFNFRSSSQDFSGD</sequence>
<evidence type="ECO:0000256" key="1">
    <source>
        <dbReference type="SAM" id="MobiDB-lite"/>
    </source>
</evidence>
<name>A0A0A9YFH3_LYGHE</name>
<organism evidence="2">
    <name type="scientific">Lygus hesperus</name>
    <name type="common">Western plant bug</name>
    <dbReference type="NCBI Taxonomy" id="30085"/>
    <lineage>
        <taxon>Eukaryota</taxon>
        <taxon>Metazoa</taxon>
        <taxon>Ecdysozoa</taxon>
        <taxon>Arthropoda</taxon>
        <taxon>Hexapoda</taxon>
        <taxon>Insecta</taxon>
        <taxon>Pterygota</taxon>
        <taxon>Neoptera</taxon>
        <taxon>Paraneoptera</taxon>
        <taxon>Hemiptera</taxon>
        <taxon>Heteroptera</taxon>
        <taxon>Panheteroptera</taxon>
        <taxon>Cimicomorpha</taxon>
        <taxon>Miridae</taxon>
        <taxon>Mirini</taxon>
        <taxon>Lygus</taxon>
    </lineage>
</organism>
<proteinExistence type="predicted"/>
<evidence type="ECO:0000313" key="2">
    <source>
        <dbReference type="EMBL" id="JAG31812.1"/>
    </source>
</evidence>
<gene>
    <name evidence="2" type="ORF">CM83_104353</name>
</gene>
<feature type="compositionally biased region" description="Polar residues" evidence="1">
    <location>
        <begin position="99"/>
        <end position="110"/>
    </location>
</feature>
<protein>
    <submittedName>
        <fullName evidence="2">Uncharacterized protein</fullName>
    </submittedName>
</protein>
<reference evidence="2" key="1">
    <citation type="journal article" date="2014" name="PLoS ONE">
        <title>Transcriptome-Based Identification of ABC Transporters in the Western Tarnished Plant Bug Lygus hesperus.</title>
        <authorList>
            <person name="Hull J.J."/>
            <person name="Chaney K."/>
            <person name="Geib S.M."/>
            <person name="Fabrick J.A."/>
            <person name="Brent C.S."/>
            <person name="Walsh D."/>
            <person name="Lavine L.C."/>
        </authorList>
    </citation>
    <scope>NUCLEOTIDE SEQUENCE</scope>
</reference>
<dbReference type="AlphaFoldDB" id="A0A0A9YFH3"/>
<accession>A0A0A9YFH3</accession>
<dbReference type="EMBL" id="GBHO01011792">
    <property type="protein sequence ID" value="JAG31812.1"/>
    <property type="molecule type" value="Transcribed_RNA"/>
</dbReference>
<feature type="region of interest" description="Disordered" evidence="1">
    <location>
        <begin position="72"/>
        <end position="110"/>
    </location>
</feature>